<organism evidence="2 3">
    <name type="scientific">Prosthecochloris ethylica</name>
    <dbReference type="NCBI Taxonomy" id="2743976"/>
    <lineage>
        <taxon>Bacteria</taxon>
        <taxon>Pseudomonadati</taxon>
        <taxon>Chlorobiota</taxon>
        <taxon>Chlorobiia</taxon>
        <taxon>Chlorobiales</taxon>
        <taxon>Chlorobiaceae</taxon>
        <taxon>Prosthecochloris</taxon>
    </lineage>
</organism>
<keyword evidence="1" id="KW-0472">Membrane</keyword>
<protein>
    <recommendedName>
        <fullName evidence="4">Cell division protein FtsL</fullName>
    </recommendedName>
</protein>
<evidence type="ECO:0000256" key="1">
    <source>
        <dbReference type="SAM" id="Phobius"/>
    </source>
</evidence>
<evidence type="ECO:0008006" key="4">
    <source>
        <dbReference type="Google" id="ProtNLM"/>
    </source>
</evidence>
<proteinExistence type="predicted"/>
<comment type="caution">
    <text evidence="2">The sequence shown here is derived from an EMBL/GenBank/DDBJ whole genome shotgun (WGS) entry which is preliminary data.</text>
</comment>
<keyword evidence="1" id="KW-0812">Transmembrane</keyword>
<sequence>MSEHVQSFQPARRVAAVAKAAVSRARSSAPFDIERLRQGEAVHRKSVEAPPAAAAAPGSGAKRFGSLLRLRTFVFLVGATVLLVLYINNLLTINALSAENEVLKEKISISRSINAALELKLQEQRTFQRISEEAAKLGLAASPVAAIEIRE</sequence>
<reference evidence="2 3" key="1">
    <citation type="journal article" date="2020" name="Microorganisms">
        <title>Simultaneous Genome Sequencing of Prosthecochloris ethylica and Desulfuromonas acetoxidans within a Syntrophic Mixture Reveals Unique Pili and Protein Interactions.</title>
        <authorList>
            <person name="Kyndt J.A."/>
            <person name="Van Beeumen J.J."/>
            <person name="Meyer T.E."/>
        </authorList>
    </citation>
    <scope>NUCLEOTIDE SEQUENCE [LARGE SCALE GENOMIC DNA]</scope>
    <source>
        <strain evidence="2 3">N3</strain>
    </source>
</reference>
<keyword evidence="3" id="KW-1185">Reference proteome</keyword>
<dbReference type="Proteomes" id="UP000619838">
    <property type="component" value="Unassembled WGS sequence"/>
</dbReference>
<evidence type="ECO:0000313" key="3">
    <source>
        <dbReference type="Proteomes" id="UP000619838"/>
    </source>
</evidence>
<accession>A0ABR9XRT3</accession>
<gene>
    <name evidence="2" type="ORF">INT08_04840</name>
</gene>
<keyword evidence="1" id="KW-1133">Transmembrane helix</keyword>
<evidence type="ECO:0000313" key="2">
    <source>
        <dbReference type="EMBL" id="MBF0636506.1"/>
    </source>
</evidence>
<name>A0ABR9XRT3_9CHLB</name>
<feature type="transmembrane region" description="Helical" evidence="1">
    <location>
        <begin position="72"/>
        <end position="91"/>
    </location>
</feature>
<dbReference type="RefSeq" id="WP_175186972.1">
    <property type="nucleotide sequence ID" value="NZ_JABVZQ010000003.1"/>
</dbReference>
<dbReference type="EMBL" id="JADGII010000006">
    <property type="protein sequence ID" value="MBF0636506.1"/>
    <property type="molecule type" value="Genomic_DNA"/>
</dbReference>